<proteinExistence type="predicted"/>
<dbReference type="RefSeq" id="XP_024580210.1">
    <property type="nucleotide sequence ID" value="XM_024729876.1"/>
</dbReference>
<sequence length="66" mass="7481">MGIRTRISEYFAHFSLLNHVPVDEWTQILIAHDNSTSQIFHRSITSHAMSASTSEAWSAHSRVSNI</sequence>
<accession>A0A0P1AQM0</accession>
<dbReference type="AlphaFoldDB" id="A0A0P1AQM0"/>
<dbReference type="GeneID" id="36409185"/>
<reference evidence="2" key="1">
    <citation type="submission" date="2014-09" db="EMBL/GenBank/DDBJ databases">
        <authorList>
            <person name="Sharma Rahul"/>
            <person name="Thines Marco"/>
        </authorList>
    </citation>
    <scope>NUCLEOTIDE SEQUENCE [LARGE SCALE GENOMIC DNA]</scope>
</reference>
<protein>
    <submittedName>
        <fullName evidence="1">Uncharacterized protein</fullName>
    </submittedName>
</protein>
<dbReference type="Proteomes" id="UP000054928">
    <property type="component" value="Unassembled WGS sequence"/>
</dbReference>
<evidence type="ECO:0000313" key="2">
    <source>
        <dbReference type="Proteomes" id="UP000054928"/>
    </source>
</evidence>
<name>A0A0P1AQM0_PLAHL</name>
<evidence type="ECO:0000313" key="1">
    <source>
        <dbReference type="EMBL" id="CEG43841.1"/>
    </source>
</evidence>
<keyword evidence="2" id="KW-1185">Reference proteome</keyword>
<dbReference type="EMBL" id="CCYD01000810">
    <property type="protein sequence ID" value="CEG43841.1"/>
    <property type="molecule type" value="Genomic_DNA"/>
</dbReference>
<organism evidence="1 2">
    <name type="scientific">Plasmopara halstedii</name>
    <name type="common">Downy mildew of sunflower</name>
    <dbReference type="NCBI Taxonomy" id="4781"/>
    <lineage>
        <taxon>Eukaryota</taxon>
        <taxon>Sar</taxon>
        <taxon>Stramenopiles</taxon>
        <taxon>Oomycota</taxon>
        <taxon>Peronosporomycetes</taxon>
        <taxon>Peronosporales</taxon>
        <taxon>Peronosporaceae</taxon>
        <taxon>Plasmopara</taxon>
    </lineage>
</organism>